<feature type="signal peptide" evidence="2">
    <location>
        <begin position="1"/>
        <end position="16"/>
    </location>
</feature>
<dbReference type="Pfam" id="PF01549">
    <property type="entry name" value="ShK"/>
    <property type="match status" value="4"/>
</dbReference>
<accession>A0A016T1B1</accession>
<evidence type="ECO:0000256" key="1">
    <source>
        <dbReference type="PROSITE-ProRule" id="PRU01005"/>
    </source>
</evidence>
<dbReference type="PROSITE" id="PS51670">
    <property type="entry name" value="SHKT"/>
    <property type="match status" value="3"/>
</dbReference>
<dbReference type="PANTHER" id="PTHR21724">
    <property type="entry name" value="SHKT DOMAIN-CONTAINING PROTEIN"/>
    <property type="match status" value="1"/>
</dbReference>
<dbReference type="Gene3D" id="1.10.10.1940">
    <property type="match status" value="2"/>
</dbReference>
<evidence type="ECO:0000259" key="3">
    <source>
        <dbReference type="PROSITE" id="PS51670"/>
    </source>
</evidence>
<feature type="chain" id="PRO_5001490255" description="ShKT domain-containing protein" evidence="2">
    <location>
        <begin position="17"/>
        <end position="377"/>
    </location>
</feature>
<feature type="domain" description="ShKT" evidence="3">
    <location>
        <begin position="302"/>
        <end position="336"/>
    </location>
</feature>
<dbReference type="EMBL" id="JARK01001486">
    <property type="protein sequence ID" value="EYB96421.1"/>
    <property type="molecule type" value="Genomic_DNA"/>
</dbReference>
<organism evidence="4 5">
    <name type="scientific">Ancylostoma ceylanicum</name>
    <dbReference type="NCBI Taxonomy" id="53326"/>
    <lineage>
        <taxon>Eukaryota</taxon>
        <taxon>Metazoa</taxon>
        <taxon>Ecdysozoa</taxon>
        <taxon>Nematoda</taxon>
        <taxon>Chromadorea</taxon>
        <taxon>Rhabditida</taxon>
        <taxon>Rhabditina</taxon>
        <taxon>Rhabditomorpha</taxon>
        <taxon>Strongyloidea</taxon>
        <taxon>Ancylostomatidae</taxon>
        <taxon>Ancylostomatinae</taxon>
        <taxon>Ancylostoma</taxon>
    </lineage>
</organism>
<protein>
    <recommendedName>
        <fullName evidence="3">ShKT domain-containing protein</fullName>
    </recommendedName>
</protein>
<comment type="caution">
    <text evidence="4">The sequence shown here is derived from an EMBL/GenBank/DDBJ whole genome shotgun (WGS) entry which is preliminary data.</text>
</comment>
<feature type="disulfide bond" evidence="1">
    <location>
        <begin position="32"/>
        <end position="66"/>
    </location>
</feature>
<dbReference type="STRING" id="53326.A0A016T1B1"/>
<reference evidence="5" key="1">
    <citation type="journal article" date="2015" name="Nat. Genet.">
        <title>The genome and transcriptome of the zoonotic hookworm Ancylostoma ceylanicum identify infection-specific gene families.</title>
        <authorList>
            <person name="Schwarz E.M."/>
            <person name="Hu Y."/>
            <person name="Antoshechkin I."/>
            <person name="Miller M.M."/>
            <person name="Sternberg P.W."/>
            <person name="Aroian R.V."/>
        </authorList>
    </citation>
    <scope>NUCLEOTIDE SEQUENCE</scope>
    <source>
        <strain evidence="5">HY135</strain>
    </source>
</reference>
<gene>
    <name evidence="4" type="primary">Acey_s0150.g2743</name>
    <name evidence="4" type="synonym">Acey-Y45F3A.8</name>
    <name evidence="4" type="ORF">Y032_0150g2743</name>
</gene>
<keyword evidence="5" id="KW-1185">Reference proteome</keyword>
<feature type="domain" description="ShKT" evidence="3">
    <location>
        <begin position="340"/>
        <end position="377"/>
    </location>
</feature>
<dbReference type="Proteomes" id="UP000024635">
    <property type="component" value="Unassembled WGS sequence"/>
</dbReference>
<dbReference type="AlphaFoldDB" id="A0A016T1B1"/>
<sequence length="377" mass="42482">MILAGTILIIAQTIFAQESNSTRTSGESAPACADQGIFCRFVKHFCHSPEHAAVMKRDCASTCQLCNIVESEESSNANATNVYLPNGERFRQNRLRTLKKNSTRVGQDCEENEGRKCVFPDEKKITTTTPLAKKVKADRSQRNRSATGVAPNKVAVVALPKEANRLVNRKSFTPSHTNKKLIEYMRNKTRTTATTDTATTVVYNVSVVPSTESYEVRKVKLEELMNSTDNLPNITTAEIESFTVSLSKTLIKGKCYDEYTYCREFSSLCVDPTYGDVMARHCTLTCKRCDDVEIEEEYEDDCFDITPDCRSHLELCGHSKYKQLMKDSCAKSCNLCAPVCKDRHKNCLRFVDDGFCSDEMYTNDERKYLCGQTCKLC</sequence>
<name>A0A016T1B1_9BILA</name>
<evidence type="ECO:0000313" key="4">
    <source>
        <dbReference type="EMBL" id="EYB96421.1"/>
    </source>
</evidence>
<feature type="domain" description="ShKT" evidence="3">
    <location>
        <begin position="32"/>
        <end position="66"/>
    </location>
</feature>
<comment type="caution">
    <text evidence="1">Lacks conserved residue(s) required for the propagation of feature annotation.</text>
</comment>
<feature type="disulfide bond" evidence="1">
    <location>
        <begin position="302"/>
        <end position="336"/>
    </location>
</feature>
<proteinExistence type="predicted"/>
<dbReference type="SMART" id="SM00254">
    <property type="entry name" value="ShKT"/>
    <property type="match status" value="4"/>
</dbReference>
<evidence type="ECO:0000313" key="5">
    <source>
        <dbReference type="Proteomes" id="UP000024635"/>
    </source>
</evidence>
<dbReference type="OrthoDB" id="270651at2759"/>
<keyword evidence="2" id="KW-0732">Signal</keyword>
<evidence type="ECO:0000256" key="2">
    <source>
        <dbReference type="SAM" id="SignalP"/>
    </source>
</evidence>
<keyword evidence="1" id="KW-1015">Disulfide bond</keyword>
<dbReference type="PANTHER" id="PTHR21724:SF94">
    <property type="entry name" value="SHKT DOMAIN-CONTAINING PROTEIN"/>
    <property type="match status" value="1"/>
</dbReference>
<dbReference type="InterPro" id="IPR003582">
    <property type="entry name" value="ShKT_dom"/>
</dbReference>